<evidence type="ECO:0000313" key="2">
    <source>
        <dbReference type="Proteomes" id="UP000031829"/>
    </source>
</evidence>
<proteinExistence type="predicted"/>
<dbReference type="PROSITE" id="PS51186">
    <property type="entry name" value="GNAT"/>
    <property type="match status" value="1"/>
</dbReference>
<dbReference type="Proteomes" id="UP000031829">
    <property type="component" value="Chromosome"/>
</dbReference>
<gene>
    <name evidence="1" type="ORF">BG04_4379</name>
</gene>
<dbReference type="InterPro" id="IPR000182">
    <property type="entry name" value="GNAT_dom"/>
</dbReference>
<dbReference type="AlphaFoldDB" id="A0A0B6A8C8"/>
<dbReference type="SUPFAM" id="SSF55729">
    <property type="entry name" value="Acyl-CoA N-acyltransferases (Nat)"/>
    <property type="match status" value="1"/>
</dbReference>
<dbReference type="InterPro" id="IPR016181">
    <property type="entry name" value="Acyl_CoA_acyltransferase"/>
</dbReference>
<dbReference type="Pfam" id="PF00583">
    <property type="entry name" value="Acetyltransf_1"/>
    <property type="match status" value="1"/>
</dbReference>
<dbReference type="RefSeq" id="WP_034652632.1">
    <property type="nucleotide sequence ID" value="NZ_BCVB01000005.1"/>
</dbReference>
<name>A0A0B6A8C8_PRIM2</name>
<sequence>MIIIKPLSQCSFSDALEAFNKGFEDYYIPIELSLDQFTCRFGFDQLSVDHSFMAFYNNTPAGIMLNGIKKVKGKKHAWNGGTSVALPYRKIGIGEALLKATLERYQQQGVVEASLEAFKVNEKAIHLYQKYGYEIVDTLLFLKHRGSFHASLLKKKNQLTYSFKRRLAKDIQNLPFYTYDVPWKNQFDCIHDGEAFIALDEKNEEVGYLLFQKNFSSIGIVNSVTFYLGSVKEHISNSEDVLDFLLATIFNMYGPIAYNTYNVPEKRNSLLVKKLKSFGFQDLYTDEGIKLEQVFMKKQL</sequence>
<dbReference type="HOGENOM" id="CLU_062214_1_0_9"/>
<protein>
    <submittedName>
        <fullName evidence="1">Acetyltransferase domain protein</fullName>
    </submittedName>
</protein>
<accession>A0A0B6A8C8</accession>
<evidence type="ECO:0000313" key="1">
    <source>
        <dbReference type="EMBL" id="AJI21200.1"/>
    </source>
</evidence>
<dbReference type="GO" id="GO:0016747">
    <property type="term" value="F:acyltransferase activity, transferring groups other than amino-acyl groups"/>
    <property type="evidence" value="ECO:0007669"/>
    <property type="project" value="InterPro"/>
</dbReference>
<dbReference type="GeneID" id="93642386"/>
<organism evidence="1 2">
    <name type="scientific">Priestia megaterium (strain ATCC 14581 / DSM 32 / CCUG 1817 / JCM 2506 / NBRC 15308 / NCIMB 9376 / NCTC 10342 / NRRL B-14308 / VKM B-512 / Ford 19)</name>
    <name type="common">Bacillus megaterium</name>
    <dbReference type="NCBI Taxonomy" id="1348623"/>
    <lineage>
        <taxon>Bacteria</taxon>
        <taxon>Bacillati</taxon>
        <taxon>Bacillota</taxon>
        <taxon>Bacilli</taxon>
        <taxon>Bacillales</taxon>
        <taxon>Bacillaceae</taxon>
        <taxon>Priestia</taxon>
    </lineage>
</organism>
<dbReference type="EMBL" id="CP009920">
    <property type="protein sequence ID" value="AJI21200.1"/>
    <property type="molecule type" value="Genomic_DNA"/>
</dbReference>
<dbReference type="Gene3D" id="3.40.630.30">
    <property type="match status" value="1"/>
</dbReference>
<reference evidence="1 2" key="1">
    <citation type="journal article" date="2015" name="Genome Announc.">
        <title>Complete genome sequences for 35 biothreat assay-relevant bacillus species.</title>
        <authorList>
            <person name="Johnson S.L."/>
            <person name="Daligault H.E."/>
            <person name="Davenport K.W."/>
            <person name="Jaissle J."/>
            <person name="Frey K.G."/>
            <person name="Ladner J.T."/>
            <person name="Broomall S.M."/>
            <person name="Bishop-Lilly K.A."/>
            <person name="Bruce D.C."/>
            <person name="Gibbons H.S."/>
            <person name="Coyne S.R."/>
            <person name="Lo C.C."/>
            <person name="Meincke L."/>
            <person name="Munk A.C."/>
            <person name="Koroleva G.I."/>
            <person name="Rosenzweig C.N."/>
            <person name="Palacios G.F."/>
            <person name="Redden C.L."/>
            <person name="Minogue T.D."/>
            <person name="Chain P.S."/>
        </authorList>
    </citation>
    <scope>NUCLEOTIDE SEQUENCE [LARGE SCALE GENOMIC DNA]</scope>
    <source>
        <strain evidence="2">ATCC 14581 / DSM 32 / JCM 2506 / NBRC 15308 / NCIMB 9376 / NCTC 10342 / NRRL B-14308 / VKM B-512</strain>
    </source>
</reference>
<dbReference type="KEGG" id="bmeg:BG04_4379"/>
<keyword evidence="1" id="KW-0808">Transferase</keyword>